<dbReference type="Pfam" id="PF04655">
    <property type="entry name" value="APH_6_hur"/>
    <property type="match status" value="1"/>
</dbReference>
<evidence type="ECO:0000313" key="1">
    <source>
        <dbReference type="EMBL" id="RHW38105.1"/>
    </source>
</evidence>
<name>A0A417YS40_9BACI</name>
<dbReference type="GO" id="GO:0016301">
    <property type="term" value="F:kinase activity"/>
    <property type="evidence" value="ECO:0007669"/>
    <property type="project" value="UniProtKB-KW"/>
</dbReference>
<accession>A0A417YS40</accession>
<keyword evidence="2" id="KW-1185">Reference proteome</keyword>
<dbReference type="AlphaFoldDB" id="A0A417YS40"/>
<dbReference type="EMBL" id="QWEG01000009">
    <property type="protein sequence ID" value="RHW38105.1"/>
    <property type="molecule type" value="Genomic_DNA"/>
</dbReference>
<dbReference type="Proteomes" id="UP000284416">
    <property type="component" value="Unassembled WGS sequence"/>
</dbReference>
<dbReference type="OrthoDB" id="179394at2"/>
<protein>
    <submittedName>
        <fullName evidence="1">Aminoglycoside/hydroxyurea antibiotic resistance kinase</fullName>
    </submittedName>
</protein>
<dbReference type="RefSeq" id="WP_118921832.1">
    <property type="nucleotide sequence ID" value="NZ_QWEG01000009.1"/>
</dbReference>
<dbReference type="SUPFAM" id="SSF56112">
    <property type="entry name" value="Protein kinase-like (PK-like)"/>
    <property type="match status" value="1"/>
</dbReference>
<keyword evidence="1" id="KW-0418">Kinase</keyword>
<dbReference type="InterPro" id="IPR006748">
    <property type="entry name" value="NH2Glyco/OHUrea_AB-resist_kin"/>
</dbReference>
<evidence type="ECO:0000313" key="2">
    <source>
        <dbReference type="Proteomes" id="UP000284416"/>
    </source>
</evidence>
<proteinExistence type="predicted"/>
<organism evidence="1 2">
    <name type="scientific">Neobacillus notoginsengisoli</name>
    <dbReference type="NCBI Taxonomy" id="1578198"/>
    <lineage>
        <taxon>Bacteria</taxon>
        <taxon>Bacillati</taxon>
        <taxon>Bacillota</taxon>
        <taxon>Bacilli</taxon>
        <taxon>Bacillales</taxon>
        <taxon>Bacillaceae</taxon>
        <taxon>Neobacillus</taxon>
    </lineage>
</organism>
<comment type="caution">
    <text evidence="1">The sequence shown here is derived from an EMBL/GenBank/DDBJ whole genome shotgun (WGS) entry which is preliminary data.</text>
</comment>
<gene>
    <name evidence="1" type="ORF">D1B31_15120</name>
</gene>
<dbReference type="InterPro" id="IPR011009">
    <property type="entry name" value="Kinase-like_dom_sf"/>
</dbReference>
<sequence>MLLPKEFLAKVAGAFGEAGGTWLERLPEKIEEYADKWKLEIEGPAGNLSYNYVAKARDENGRPVILKLGVPHHEFINEIRAIKMYNGEGCARLLKEDGENGAMLLEQLIPGRNLAEIEDEKEVVRQYLNVWKAIRRPLPAGHRFPAMRDWSLALVRYLDTYPNGDGPIGHADIRKAMGYFQELNDPEQDELLHGDLHHENILNSETRGWLAIDPKGVAGNPTFDLISFLFNHLHGKPDPRGLLLQRIEWLCKGLSLNKEKLLKAGFAMSTLSACWSIEDNSDWEETYRCGKWFEEILQKGN</sequence>
<dbReference type="GO" id="GO:0019748">
    <property type="term" value="P:secondary metabolic process"/>
    <property type="evidence" value="ECO:0007669"/>
    <property type="project" value="InterPro"/>
</dbReference>
<reference evidence="1 2" key="1">
    <citation type="journal article" date="2017" name="Int. J. Syst. Evol. Microbiol.">
        <title>Bacillus notoginsengisoli sp. nov., a novel bacterium isolated from the rhizosphere of Panax notoginseng.</title>
        <authorList>
            <person name="Zhang M.Y."/>
            <person name="Cheng J."/>
            <person name="Cai Y."/>
            <person name="Zhang T.Y."/>
            <person name="Wu Y.Y."/>
            <person name="Manikprabhu D."/>
            <person name="Li W.J."/>
            <person name="Zhang Y.X."/>
        </authorList>
    </citation>
    <scope>NUCLEOTIDE SEQUENCE [LARGE SCALE GENOMIC DNA]</scope>
    <source>
        <strain evidence="1 2">JCM 30743</strain>
    </source>
</reference>
<dbReference type="GO" id="GO:0016773">
    <property type="term" value="F:phosphotransferase activity, alcohol group as acceptor"/>
    <property type="evidence" value="ECO:0007669"/>
    <property type="project" value="InterPro"/>
</dbReference>
<keyword evidence="1" id="KW-0808">Transferase</keyword>